<evidence type="ECO:0000313" key="2">
    <source>
        <dbReference type="Proteomes" id="UP001500751"/>
    </source>
</evidence>
<dbReference type="Proteomes" id="UP001500751">
    <property type="component" value="Unassembled WGS sequence"/>
</dbReference>
<dbReference type="EMBL" id="BAAAQN010000059">
    <property type="protein sequence ID" value="GAA2054494.1"/>
    <property type="molecule type" value="Genomic_DNA"/>
</dbReference>
<sequence>MSEKERRTFVKPLRAQLKSVSWRVYSEQSSSWDWNDFKAVQRRTSRAQIPASMAVLSTASAVAKYLRTVQRQSTLEIVPDAIRQVLADRNPDWLSELADELSATLSPEGALPVVQAVAAAAGVPPTLTPGLVRAWAVRFRWHDHRDRGKAAFLADPALAALLPLTFDDDDNDDLYTEWANFGKFAHLAVSQGLVPRADMLDGSLRRLLRGGRLSAMQGHLAFWTAMAATDEEIAARISSCISLLSSQNGTVAKVFLASVKKASDAGHVDLELALEAASIAVTRSEKNIVKTALGWLDALATAHPDRVAEIAGYTAVAFGAQGADIQERAVKLIGKRAKALAEADRVRLAAEGEVYLPSDLAATLAGLLGLEQDAAMPEAGYLDVAPYEPRPLLPPIGSPAELAEQVSSLMHTAPSEAMLFERVLEAVVTFSRADAPGLSEALAPVVERAHDRWEWSLENYPDTPSTAVYRLAEAAVRFDAKKRKPHRASVHELWPVVRKQKPSYSRRRDRTSPADFLVLRAAEYTAALGLPDLPAPLAIPTAANGSLDPEVLAERLRAAESEALVPLEADLHQALLRLPVDCGDVDTSGFASEAGKRFAAWVAGERVAFPDATMPDPRMRDGVRIRSDAEADAYLKRMERKHASHPATLLDLLPGVWFEAEQQWDESDWDICWPAILPSHPDLPAIALAGAADWSSVEPSPESALALAEQDDPVHAGTHYVIASRMIHAEAGLRASGVDAALVLAARGLFDGVRVAEALTVRLTAEPAGLRRVVPCLRDLANGGAAGQAWDTVAALLPQALPPVRTKALSGTAELLVLGTELAGALKVRTSIDAVTAAAEKKGGSAVANAARRLVGALGAG</sequence>
<comment type="caution">
    <text evidence="1">The sequence shown here is derived from an EMBL/GenBank/DDBJ whole genome shotgun (WGS) entry which is preliminary data.</text>
</comment>
<protein>
    <submittedName>
        <fullName evidence="1">DUF6493 family protein</fullName>
    </submittedName>
</protein>
<organism evidence="1 2">
    <name type="scientific">Catenulispora yoronensis</name>
    <dbReference type="NCBI Taxonomy" id="450799"/>
    <lineage>
        <taxon>Bacteria</taxon>
        <taxon>Bacillati</taxon>
        <taxon>Actinomycetota</taxon>
        <taxon>Actinomycetes</taxon>
        <taxon>Catenulisporales</taxon>
        <taxon>Catenulisporaceae</taxon>
        <taxon>Catenulispora</taxon>
    </lineage>
</organism>
<proteinExistence type="predicted"/>
<accession>A0ABP5GU81</accession>
<reference evidence="2" key="1">
    <citation type="journal article" date="2019" name="Int. J. Syst. Evol. Microbiol.">
        <title>The Global Catalogue of Microorganisms (GCM) 10K type strain sequencing project: providing services to taxonomists for standard genome sequencing and annotation.</title>
        <authorList>
            <consortium name="The Broad Institute Genomics Platform"/>
            <consortium name="The Broad Institute Genome Sequencing Center for Infectious Disease"/>
            <person name="Wu L."/>
            <person name="Ma J."/>
        </authorList>
    </citation>
    <scope>NUCLEOTIDE SEQUENCE [LARGE SCALE GENOMIC DNA]</scope>
    <source>
        <strain evidence="2">JCM 16014</strain>
    </source>
</reference>
<evidence type="ECO:0000313" key="1">
    <source>
        <dbReference type="EMBL" id="GAA2054494.1"/>
    </source>
</evidence>
<keyword evidence="2" id="KW-1185">Reference proteome</keyword>
<name>A0ABP5GU81_9ACTN</name>
<gene>
    <name evidence="1" type="ORF">GCM10009839_73340</name>
</gene>